<dbReference type="InterPro" id="IPR017938">
    <property type="entry name" value="Riboflavin_synthase-like_b-brl"/>
</dbReference>
<dbReference type="EMBL" id="KL662165">
    <property type="protein sequence ID" value="KFM28177.1"/>
    <property type="molecule type" value="Genomic_DNA"/>
</dbReference>
<dbReference type="PROSITE" id="PS51384">
    <property type="entry name" value="FAD_FR"/>
    <property type="match status" value="1"/>
</dbReference>
<dbReference type="Proteomes" id="UP000028924">
    <property type="component" value="Unassembled WGS sequence"/>
</dbReference>
<dbReference type="GeneID" id="23618335"/>
<dbReference type="STRING" id="3075.A0A087SR23"/>
<dbReference type="Gene3D" id="3.40.50.80">
    <property type="entry name" value="Nucleotide-binding domain of ferredoxin-NADP reductase (FNR) module"/>
    <property type="match status" value="1"/>
</dbReference>
<sequence>MVLALPLVFSCVHTSQSCRHGVQAFRSLRPFAATPASLANSKFSSVLNPRNVRCAAGCDPAWHSFWHRSWQLQASTAALPLRTPGIPVLRLRPGRSGLVRAAWGADVEFHPAKVTSNKEEALKQHRLVIEVGKLAAEYSTPGQFVQAKRRAEDKAGFFAIASPPDLDSGRLELLLKASGATAEDLCALKPGEEVLVSKPMGKGFRIDTIPVEQYPSILLFATGSGISPIKALIESGALAGRRSVRLYYGTRTPEHMAFAQSIEAWSSEHGVTVLPVFSSSSDGYVQDAFARDENVDPNSSGGTAAVLCGQKEMTVELTALLKERGVDAILLNF</sequence>
<organism evidence="3 4">
    <name type="scientific">Auxenochlorella protothecoides</name>
    <name type="common">Green microalga</name>
    <name type="synonym">Chlorella protothecoides</name>
    <dbReference type="NCBI Taxonomy" id="3075"/>
    <lineage>
        <taxon>Eukaryota</taxon>
        <taxon>Viridiplantae</taxon>
        <taxon>Chlorophyta</taxon>
        <taxon>core chlorophytes</taxon>
        <taxon>Trebouxiophyceae</taxon>
        <taxon>Chlorellales</taxon>
        <taxon>Chlorellaceae</taxon>
        <taxon>Auxenochlorella</taxon>
    </lineage>
</organism>
<evidence type="ECO:0000259" key="2">
    <source>
        <dbReference type="PROSITE" id="PS51384"/>
    </source>
</evidence>
<feature type="domain" description="FAD-binding FR-type" evidence="2">
    <location>
        <begin position="107"/>
        <end position="206"/>
    </location>
</feature>
<evidence type="ECO:0000313" key="4">
    <source>
        <dbReference type="Proteomes" id="UP000028924"/>
    </source>
</evidence>
<dbReference type="InterPro" id="IPR001433">
    <property type="entry name" value="OxRdtase_FAD/NAD-bd"/>
</dbReference>
<dbReference type="OrthoDB" id="1856718at2759"/>
<evidence type="ECO:0000256" key="1">
    <source>
        <dbReference type="SAM" id="SignalP"/>
    </source>
</evidence>
<dbReference type="Gene3D" id="2.40.30.10">
    <property type="entry name" value="Translation factors"/>
    <property type="match status" value="1"/>
</dbReference>
<dbReference type="SUPFAM" id="SSF52343">
    <property type="entry name" value="Ferredoxin reductase-like, C-terminal NADP-linked domain"/>
    <property type="match status" value="1"/>
</dbReference>
<dbReference type="AlphaFoldDB" id="A0A087SR23"/>
<dbReference type="CDD" id="cd00322">
    <property type="entry name" value="FNR_like"/>
    <property type="match status" value="1"/>
</dbReference>
<reference evidence="3 4" key="1">
    <citation type="journal article" date="2014" name="BMC Genomics">
        <title>Oil accumulation mechanisms of the oleaginous microalga Chlorella protothecoides revealed through its genome, transcriptomes, and proteomes.</title>
        <authorList>
            <person name="Gao C."/>
            <person name="Wang Y."/>
            <person name="Shen Y."/>
            <person name="Yan D."/>
            <person name="He X."/>
            <person name="Dai J."/>
            <person name="Wu Q."/>
        </authorList>
    </citation>
    <scope>NUCLEOTIDE SEQUENCE [LARGE SCALE GENOMIC DNA]</scope>
    <source>
        <strain evidence="3 4">0710</strain>
    </source>
</reference>
<feature type="chain" id="PRO_5001829039" evidence="1">
    <location>
        <begin position="18"/>
        <end position="333"/>
    </location>
</feature>
<dbReference type="RefSeq" id="XP_011401190.1">
    <property type="nucleotide sequence ID" value="XM_011402888.1"/>
</dbReference>
<dbReference type="PANTHER" id="PTHR47215">
    <property type="match status" value="1"/>
</dbReference>
<dbReference type="Pfam" id="PF00175">
    <property type="entry name" value="NAD_binding_1"/>
    <property type="match status" value="1"/>
</dbReference>
<name>A0A087SR23_AUXPR</name>
<dbReference type="PANTHER" id="PTHR47215:SF1">
    <property type="entry name" value="F9L1.8 PROTEIN"/>
    <property type="match status" value="1"/>
</dbReference>
<accession>A0A087SR23</accession>
<protein>
    <submittedName>
        <fullName evidence="3">Fruit protein</fullName>
    </submittedName>
</protein>
<proteinExistence type="predicted"/>
<dbReference type="InterPro" id="IPR017927">
    <property type="entry name" value="FAD-bd_FR_type"/>
</dbReference>
<dbReference type="InterPro" id="IPR039261">
    <property type="entry name" value="FNR_nucleotide-bd"/>
</dbReference>
<dbReference type="GO" id="GO:0016491">
    <property type="term" value="F:oxidoreductase activity"/>
    <property type="evidence" value="ECO:0007669"/>
    <property type="project" value="InterPro"/>
</dbReference>
<evidence type="ECO:0000313" key="3">
    <source>
        <dbReference type="EMBL" id="KFM28177.1"/>
    </source>
</evidence>
<dbReference type="eggNOG" id="ENOG502QQ7C">
    <property type="taxonomic scope" value="Eukaryota"/>
</dbReference>
<gene>
    <name evidence="3" type="ORF">F751_6944</name>
</gene>
<dbReference type="KEGG" id="apro:F751_6944"/>
<dbReference type="SUPFAM" id="SSF63380">
    <property type="entry name" value="Riboflavin synthase domain-like"/>
    <property type="match status" value="1"/>
</dbReference>
<feature type="signal peptide" evidence="1">
    <location>
        <begin position="1"/>
        <end position="17"/>
    </location>
</feature>
<keyword evidence="4" id="KW-1185">Reference proteome</keyword>
<keyword evidence="1" id="KW-0732">Signal</keyword>